<dbReference type="PANTHER" id="PTHR13068">
    <property type="entry name" value="CGI-12 PROTEIN-RELATED"/>
    <property type="match status" value="1"/>
</dbReference>
<dbReference type="eggNOG" id="KOG1267">
    <property type="taxonomic scope" value="Eukaryota"/>
</dbReference>
<gene>
    <name evidence="5" type="primary">LOC104232195</name>
</gene>
<name>A0A1U7X9N1_NICSY</name>
<keyword evidence="2" id="KW-0806">Transcription termination</keyword>
<dbReference type="InterPro" id="IPR038538">
    <property type="entry name" value="MTERF_sf"/>
</dbReference>
<keyword evidence="2" id="KW-0805">Transcription regulation</keyword>
<evidence type="ECO:0000313" key="4">
    <source>
        <dbReference type="Proteomes" id="UP000189701"/>
    </source>
</evidence>
<keyword evidence="3" id="KW-0809">Transit peptide</keyword>
<dbReference type="GO" id="GO:0006353">
    <property type="term" value="P:DNA-templated transcription termination"/>
    <property type="evidence" value="ECO:0007669"/>
    <property type="project" value="UniProtKB-KW"/>
</dbReference>
<reference evidence="4" key="1">
    <citation type="journal article" date="2013" name="Genome Biol.">
        <title>Reference genomes and transcriptomes of Nicotiana sylvestris and Nicotiana tomentosiformis.</title>
        <authorList>
            <person name="Sierro N."/>
            <person name="Battey J.N."/>
            <person name="Ouadi S."/>
            <person name="Bovet L."/>
            <person name="Goepfert S."/>
            <person name="Bakaher N."/>
            <person name="Peitsch M.C."/>
            <person name="Ivanov N.V."/>
        </authorList>
    </citation>
    <scope>NUCLEOTIDE SEQUENCE [LARGE SCALE GENOMIC DNA]</scope>
</reference>
<evidence type="ECO:0000256" key="3">
    <source>
        <dbReference type="ARBA" id="ARBA00022946"/>
    </source>
</evidence>
<evidence type="ECO:0000256" key="1">
    <source>
        <dbReference type="ARBA" id="ARBA00007692"/>
    </source>
</evidence>
<dbReference type="SMART" id="SM00733">
    <property type="entry name" value="Mterf"/>
    <property type="match status" value="7"/>
</dbReference>
<comment type="similarity">
    <text evidence="1">Belongs to the mTERF family.</text>
</comment>
<proteinExistence type="inferred from homology"/>
<protein>
    <submittedName>
        <fullName evidence="5">Uncharacterized protein LOC104232195 isoform X1</fullName>
    </submittedName>
</protein>
<accession>A0A1U7X9N1</accession>
<dbReference type="AlphaFoldDB" id="A0A1U7X9N1"/>
<dbReference type="Gene3D" id="1.25.70.10">
    <property type="entry name" value="Transcription termination factor 3, mitochondrial"/>
    <property type="match status" value="1"/>
</dbReference>
<dbReference type="GO" id="GO:0003676">
    <property type="term" value="F:nucleic acid binding"/>
    <property type="evidence" value="ECO:0007669"/>
    <property type="project" value="InterPro"/>
</dbReference>
<dbReference type="KEGG" id="nsy:104232195"/>
<dbReference type="Proteomes" id="UP000189701">
    <property type="component" value="Unplaced"/>
</dbReference>
<evidence type="ECO:0000313" key="5">
    <source>
        <dbReference type="RefSeq" id="XP_009783634.1"/>
    </source>
</evidence>
<keyword evidence="2" id="KW-0804">Transcription</keyword>
<dbReference type="PANTHER" id="PTHR13068:SF212">
    <property type="match status" value="1"/>
</dbReference>
<dbReference type="RefSeq" id="XP_009783634.1">
    <property type="nucleotide sequence ID" value="XM_009785332.1"/>
</dbReference>
<keyword evidence="4" id="KW-1185">Reference proteome</keyword>
<dbReference type="FunFam" id="1.25.70.10:FF:000001">
    <property type="entry name" value="Mitochondrial transcription termination factor-like"/>
    <property type="match status" value="1"/>
</dbReference>
<dbReference type="GeneID" id="104232195"/>
<organism evidence="4 5">
    <name type="scientific">Nicotiana sylvestris</name>
    <name type="common">Wood tobacco</name>
    <name type="synonym">South American tobacco</name>
    <dbReference type="NCBI Taxonomy" id="4096"/>
    <lineage>
        <taxon>Eukaryota</taxon>
        <taxon>Viridiplantae</taxon>
        <taxon>Streptophyta</taxon>
        <taxon>Embryophyta</taxon>
        <taxon>Tracheophyta</taxon>
        <taxon>Spermatophyta</taxon>
        <taxon>Magnoliopsida</taxon>
        <taxon>eudicotyledons</taxon>
        <taxon>Gunneridae</taxon>
        <taxon>Pentapetalae</taxon>
        <taxon>asterids</taxon>
        <taxon>lamiids</taxon>
        <taxon>Solanales</taxon>
        <taxon>Solanaceae</taxon>
        <taxon>Nicotianoideae</taxon>
        <taxon>Nicotianeae</taxon>
        <taxon>Nicotiana</taxon>
    </lineage>
</organism>
<dbReference type="InterPro" id="IPR003690">
    <property type="entry name" value="MTERF"/>
</dbReference>
<evidence type="ECO:0000256" key="2">
    <source>
        <dbReference type="ARBA" id="ARBA00022472"/>
    </source>
</evidence>
<sequence>MFGLGNNGATRHLYFIRLKLFCSTTTTANAEPNLLSEFLVNSLGFSTEKAISASSKVTCLKPRNNHKPELVVNYFKQIGLDNAQIKMLVSPAPRLLFADVDKTLKPKIKVFQELGFSGPHLVRVLSRSGAFLRTGLNTGIKPSIEYLRKLLGTDGYVAKAITRTPGLLSYPLQRVMSPNILFLQNLGCSTLDIRKLILRNPRIFVQKTEWLEDIVQRVEKDFCISRDSRMFFYGVEMLSSLSKSNLEMKLEIFRSFGWSESDIITMVQRLPLCLTTSEVKLRNILKFYMEELGYESSYIASHPTLLMFSFEKRVLPRNKILELLKEKQLIKKVPCFYTVIKCSESEFLENYVLPLRDEMPEAEENACQHRGNTGGHFELKAGHGRGTPYPPTFCLPCSIVFFSQSVLVHGFRSMRGHSRHSV</sequence>
<dbReference type="Pfam" id="PF02536">
    <property type="entry name" value="mTERF"/>
    <property type="match status" value="1"/>
</dbReference>
<reference evidence="5" key="2">
    <citation type="submission" date="2025-08" db="UniProtKB">
        <authorList>
            <consortium name="RefSeq"/>
        </authorList>
    </citation>
    <scope>IDENTIFICATION</scope>
    <source>
        <tissue evidence="5">Leaf</tissue>
    </source>
</reference>
<dbReference type="OrthoDB" id="637682at2759"/>